<evidence type="ECO:0000313" key="2">
    <source>
        <dbReference type="EMBL" id="SPP96440.1"/>
    </source>
</evidence>
<organism evidence="2 3">
    <name type="scientific">Bradyrhizobium vignae</name>
    <dbReference type="NCBI Taxonomy" id="1549949"/>
    <lineage>
        <taxon>Bacteria</taxon>
        <taxon>Pseudomonadati</taxon>
        <taxon>Pseudomonadota</taxon>
        <taxon>Alphaproteobacteria</taxon>
        <taxon>Hyphomicrobiales</taxon>
        <taxon>Nitrobacteraceae</taxon>
        <taxon>Bradyrhizobium</taxon>
    </lineage>
</organism>
<dbReference type="InterPro" id="IPR019734">
    <property type="entry name" value="TPR_rpt"/>
</dbReference>
<dbReference type="PROSITE" id="PS50005">
    <property type="entry name" value="TPR"/>
    <property type="match status" value="1"/>
</dbReference>
<dbReference type="Pfam" id="PF20308">
    <property type="entry name" value="TPR-S"/>
    <property type="match status" value="1"/>
</dbReference>
<dbReference type="KEGG" id="bvz:BRAD3257_5497"/>
<feature type="repeat" description="TPR" evidence="1">
    <location>
        <begin position="201"/>
        <end position="234"/>
    </location>
</feature>
<keyword evidence="1" id="KW-0802">TPR repeat</keyword>
<name>A0A2U3Q4W6_9BRAD</name>
<sequence length="678" mass="75531">MTRVFVIRPFGIKPDSAGKLIDFNRVHDGLITPALGTFGIAGGTTGDIVEPGNIREDMFKLLVEADLVIADLTIHNANVFYELGIRHALRKKRSILIKGKPVADGPVFDLLTDRYLAYTVDKPEESVVELTEVIRQALASERDTDSPIFKMLPTLPEVEPAAVSQVIPNELIEEIDRARAAHSMGWLRLLAKEVEGLRFEWPALRMIGQAQWDLEDYDGALTTFVKVVEVYPNDVAANLALANIYERRYRKERAQGRNQPQLFAASDAAIARVLSLGQGVTAAQRAEALALKGRNKKTSWRLSFETVPDQAERRRIATSATLREAYEAYRDAYLTDLNHFWSGLAAFQLGQIALDLSKDAEEWEASFPSNGGASYYREKLRQSVDQLSALLPLVIDAALERLPEGHKDRVWAKMGPADLAFLVEPNASRVARLYRDSVSESHLFAWDAAKGQMKLFDSLGFRPNLADAVIAAVEAHLCRPAAKEDYEMVIFSGHLIDEPGRPEPRFPPDRVEKARQLIKDRLLSLQKEGRKLRVLASAAPGSDIICHEVCGEINVDSTLCLPMPRNVYASQVFTDGFDAWRTRYFNLLEKRPVLELSDRAGLPNWLSTKAGVDAWERGNEWVLRMALSSSAKKIMLLALWNQHEEPGRAGGTGHSVRIARGSGSVDVHIIDARELLAN</sequence>
<accession>A0A2U3Q4W6</accession>
<protein>
    <submittedName>
        <fullName evidence="2">Uncharacterized protein</fullName>
    </submittedName>
</protein>
<evidence type="ECO:0000313" key="3">
    <source>
        <dbReference type="Proteomes" id="UP000246085"/>
    </source>
</evidence>
<dbReference type="Proteomes" id="UP000246085">
    <property type="component" value="Chromosome BRAD3257"/>
</dbReference>
<dbReference type="SUPFAM" id="SSF48452">
    <property type="entry name" value="TPR-like"/>
    <property type="match status" value="1"/>
</dbReference>
<dbReference type="EMBL" id="LS398110">
    <property type="protein sequence ID" value="SPP96440.1"/>
    <property type="molecule type" value="Genomic_DNA"/>
</dbReference>
<proteinExistence type="predicted"/>
<dbReference type="Gene3D" id="1.25.40.10">
    <property type="entry name" value="Tetratricopeptide repeat domain"/>
    <property type="match status" value="1"/>
</dbReference>
<dbReference type="AlphaFoldDB" id="A0A2U3Q4W6"/>
<gene>
    <name evidence="2" type="ORF">BRAD3257_5497</name>
</gene>
<dbReference type="InterPro" id="IPR046880">
    <property type="entry name" value="TPR-S"/>
</dbReference>
<reference evidence="2 3" key="1">
    <citation type="submission" date="2018-03" db="EMBL/GenBank/DDBJ databases">
        <authorList>
            <person name="Gully D."/>
        </authorList>
    </citation>
    <scope>NUCLEOTIDE SEQUENCE [LARGE SCALE GENOMIC DNA]</scope>
    <source>
        <strain evidence="2">ORS3257</strain>
    </source>
</reference>
<evidence type="ECO:0000256" key="1">
    <source>
        <dbReference type="PROSITE-ProRule" id="PRU00339"/>
    </source>
</evidence>
<dbReference type="InterPro" id="IPR011990">
    <property type="entry name" value="TPR-like_helical_dom_sf"/>
</dbReference>
<dbReference type="RefSeq" id="WP_122404040.1">
    <property type="nucleotide sequence ID" value="NZ_LS398110.1"/>
</dbReference>